<proteinExistence type="inferred from homology"/>
<protein>
    <recommendedName>
        <fullName evidence="1">Ubiquinone biosynthesis accessory factor UbiK</fullName>
    </recommendedName>
</protein>
<feature type="coiled-coil region" evidence="1">
    <location>
        <begin position="30"/>
        <end position="79"/>
    </location>
</feature>
<organism evidence="2 3">
    <name type="scientific">Thiomicrorhabdus marina</name>
    <dbReference type="NCBI Taxonomy" id="2818442"/>
    <lineage>
        <taxon>Bacteria</taxon>
        <taxon>Pseudomonadati</taxon>
        <taxon>Pseudomonadota</taxon>
        <taxon>Gammaproteobacteria</taxon>
        <taxon>Thiotrichales</taxon>
        <taxon>Piscirickettsiaceae</taxon>
        <taxon>Thiomicrorhabdus</taxon>
    </lineage>
</organism>
<comment type="function">
    <text evidence="1">Required for efficient ubiquinone (coenzyme Q) biosynthesis. UbiK is probably an accessory factor of Ubi enzymes and facilitates ubiquinone biosynthesis by acting as an assembly factor, a targeting factor, or both.</text>
</comment>
<reference evidence="2 3" key="1">
    <citation type="submission" date="2021-03" db="EMBL/GenBank/DDBJ databases">
        <title>Thiomicrorhabdus sp.nov.,novel sulfur-oxidizing bacteria isolated from coastal sediment.</title>
        <authorList>
            <person name="Liu X."/>
        </authorList>
    </citation>
    <scope>NUCLEOTIDE SEQUENCE [LARGE SCALE GENOMIC DNA]</scope>
    <source>
        <strain evidence="2 3">6S2-11</strain>
    </source>
</reference>
<comment type="subcellular location">
    <subcellularLocation>
        <location evidence="1">Cytoplasm</location>
    </subcellularLocation>
</comment>
<dbReference type="HAMAP" id="MF_02216">
    <property type="entry name" value="UbiK"/>
    <property type="match status" value="1"/>
</dbReference>
<keyword evidence="1" id="KW-0831">Ubiquinone biosynthesis</keyword>
<evidence type="ECO:0000313" key="2">
    <source>
        <dbReference type="EMBL" id="MBO1926459.1"/>
    </source>
</evidence>
<comment type="caution">
    <text evidence="2">The sequence shown here is derived from an EMBL/GenBank/DDBJ whole genome shotgun (WGS) entry which is preliminary data.</text>
</comment>
<dbReference type="RefSeq" id="WP_208147500.1">
    <property type="nucleotide sequence ID" value="NZ_JAGETV010000003.1"/>
</dbReference>
<comment type="pathway">
    <text evidence="1">Cofactor biosynthesis; ubiquinone biosynthesis.</text>
</comment>
<dbReference type="Pfam" id="PF04380">
    <property type="entry name" value="BMFP"/>
    <property type="match status" value="1"/>
</dbReference>
<keyword evidence="1" id="KW-0963">Cytoplasm</keyword>
<dbReference type="PANTHER" id="PTHR38040">
    <property type="entry name" value="UBIQUINONE BIOSYNTHESIS ACCESSORY FACTOR UBIK"/>
    <property type="match status" value="1"/>
</dbReference>
<evidence type="ECO:0000313" key="3">
    <source>
        <dbReference type="Proteomes" id="UP000664835"/>
    </source>
</evidence>
<dbReference type="EMBL" id="JAGETV010000003">
    <property type="protein sequence ID" value="MBO1926459.1"/>
    <property type="molecule type" value="Genomic_DNA"/>
</dbReference>
<dbReference type="PANTHER" id="PTHR38040:SF1">
    <property type="entry name" value="UBIQUINONE BIOSYNTHESIS ACCESSORY FACTOR UBIK"/>
    <property type="match status" value="1"/>
</dbReference>
<comment type="similarity">
    <text evidence="1">Belongs to the UbiK family.</text>
</comment>
<accession>A0ABS3Q2A7</accession>
<sequence length="82" mass="9423">MFNPTQLEEMAKKLADAIPAGFAEFPEEGKKQVQLNLQRVLERMEMVSREEFDVQKAVLAKTRSKLEALEARLSELEDQKSQ</sequence>
<dbReference type="InterPro" id="IPR007475">
    <property type="entry name" value="UbiK"/>
</dbReference>
<gene>
    <name evidence="1" type="primary">ubiK</name>
    <name evidence="2" type="ORF">J3998_02635</name>
</gene>
<keyword evidence="3" id="KW-1185">Reference proteome</keyword>
<evidence type="ECO:0000256" key="1">
    <source>
        <dbReference type="HAMAP-Rule" id="MF_02216"/>
    </source>
</evidence>
<dbReference type="Proteomes" id="UP000664835">
    <property type="component" value="Unassembled WGS sequence"/>
</dbReference>
<keyword evidence="1" id="KW-0175">Coiled coil</keyword>
<name>A0ABS3Q2A7_9GAMM</name>